<dbReference type="OrthoDB" id="3268346at2"/>
<feature type="chain" id="PRO_5038677736" evidence="2">
    <location>
        <begin position="22"/>
        <end position="259"/>
    </location>
</feature>
<dbReference type="STRING" id="85336.A7979_11080"/>
<dbReference type="EMBL" id="SPQC01000051">
    <property type="protein sequence ID" value="TFU20653.1"/>
    <property type="molecule type" value="Genomic_DNA"/>
</dbReference>
<reference evidence="4 5" key="1">
    <citation type="submission" date="2019-03" db="EMBL/GenBank/DDBJ databases">
        <title>Diversity of the mouse oral microbiome.</title>
        <authorList>
            <person name="Joseph S."/>
            <person name="Aduse-Opoku J."/>
            <person name="Curtis M."/>
            <person name="Wade W."/>
            <person name="Hashim A."/>
        </authorList>
    </citation>
    <scope>NUCLEOTIDE SEQUENCE [LARGE SCALE GENOMIC DNA]</scope>
    <source>
        <strain evidence="5">irhom_31</strain>
    </source>
</reference>
<evidence type="ECO:0000313" key="4">
    <source>
        <dbReference type="EMBL" id="TFU20653.1"/>
    </source>
</evidence>
<feature type="signal peptide" evidence="2">
    <location>
        <begin position="1"/>
        <end position="21"/>
    </location>
</feature>
<dbReference type="AlphaFoldDB" id="A0A4Y9F0S5"/>
<protein>
    <submittedName>
        <fullName evidence="4">DUF4232 domain-containing protein</fullName>
    </submittedName>
</protein>
<dbReference type="PROSITE" id="PS51257">
    <property type="entry name" value="PROKAR_LIPOPROTEIN"/>
    <property type="match status" value="1"/>
</dbReference>
<evidence type="ECO:0000256" key="2">
    <source>
        <dbReference type="SAM" id="SignalP"/>
    </source>
</evidence>
<dbReference type="Proteomes" id="UP000297951">
    <property type="component" value="Unassembled WGS sequence"/>
</dbReference>
<feature type="domain" description="DUF4232" evidence="3">
    <location>
        <begin position="122"/>
        <end position="255"/>
    </location>
</feature>
<name>A0A4Y9F0S5_9MICC</name>
<dbReference type="InterPro" id="IPR025326">
    <property type="entry name" value="DUF4232"/>
</dbReference>
<proteinExistence type="predicted"/>
<evidence type="ECO:0000259" key="3">
    <source>
        <dbReference type="Pfam" id="PF14016"/>
    </source>
</evidence>
<feature type="compositionally biased region" description="Polar residues" evidence="1">
    <location>
        <begin position="68"/>
        <end position="83"/>
    </location>
</feature>
<feature type="region of interest" description="Disordered" evidence="1">
    <location>
        <begin position="28"/>
        <end position="93"/>
    </location>
</feature>
<sequence>MKARIPLLPLAALGLLTVLTACGSATTGTTTAESTVSSPAATTSSASASPSPTGSATSAAPSAVATTRQPTVQEVTPAPSTSADPEPVPTGTVITIEPTASTQNPAASGSQFASSAAGVAVCDYDQLYIEAAVAPGGGAAGSRYITLTFTNTGDANCTMSGYPAVHYVNAAGQQVGAAAANATEWSSSGGVIAPGNSLTATLRETRAQLYGDACQSVSATGYSVQAPGASQALVLNFAAEACSNTSVAQLSVGAVGATP</sequence>
<dbReference type="Pfam" id="PF14016">
    <property type="entry name" value="DUF4232"/>
    <property type="match status" value="1"/>
</dbReference>
<evidence type="ECO:0000256" key="1">
    <source>
        <dbReference type="SAM" id="MobiDB-lite"/>
    </source>
</evidence>
<accession>A0A4Y9F0S5</accession>
<feature type="compositionally biased region" description="Low complexity" evidence="1">
    <location>
        <begin position="28"/>
        <end position="67"/>
    </location>
</feature>
<gene>
    <name evidence="4" type="ORF">E4U03_11025</name>
</gene>
<organism evidence="4 5">
    <name type="scientific">Rothia nasimurium</name>
    <dbReference type="NCBI Taxonomy" id="85336"/>
    <lineage>
        <taxon>Bacteria</taxon>
        <taxon>Bacillati</taxon>
        <taxon>Actinomycetota</taxon>
        <taxon>Actinomycetes</taxon>
        <taxon>Micrococcales</taxon>
        <taxon>Micrococcaceae</taxon>
        <taxon>Rothia</taxon>
    </lineage>
</organism>
<evidence type="ECO:0000313" key="5">
    <source>
        <dbReference type="Proteomes" id="UP000297951"/>
    </source>
</evidence>
<comment type="caution">
    <text evidence="4">The sequence shown here is derived from an EMBL/GenBank/DDBJ whole genome shotgun (WGS) entry which is preliminary data.</text>
</comment>
<dbReference type="RefSeq" id="WP_135013786.1">
    <property type="nucleotide sequence ID" value="NZ_JADGLK010000051.1"/>
</dbReference>
<keyword evidence="2" id="KW-0732">Signal</keyword>